<evidence type="ECO:0000313" key="2">
    <source>
        <dbReference type="Proteomes" id="UP000789831"/>
    </source>
</evidence>
<dbReference type="InterPro" id="IPR009091">
    <property type="entry name" value="RCC1/BLIP-II"/>
</dbReference>
<evidence type="ECO:0000313" key="1">
    <source>
        <dbReference type="EMBL" id="CAG8547022.1"/>
    </source>
</evidence>
<dbReference type="Gene3D" id="2.130.10.30">
    <property type="entry name" value="Regulator of chromosome condensation 1/beta-lactamase-inhibitor protein II"/>
    <property type="match status" value="1"/>
</dbReference>
<dbReference type="SUPFAM" id="SSF50985">
    <property type="entry name" value="RCC1/BLIP-II"/>
    <property type="match status" value="1"/>
</dbReference>
<dbReference type="EMBL" id="CAJVPL010001016">
    <property type="protein sequence ID" value="CAG8547022.1"/>
    <property type="molecule type" value="Genomic_DNA"/>
</dbReference>
<name>A0A9N9B165_9GLOM</name>
<dbReference type="Proteomes" id="UP000789831">
    <property type="component" value="Unassembled WGS sequence"/>
</dbReference>
<sequence length="124" mass="13492">MNLNPIEWGFDGLLNGVKSPTLSNLPQIQKIIELSTKCVDVAQCCTGGDVCITGKVDEDYIPKPSELNPIENNFIKVVSGENHFFALTRNGEGLTVTEIACGGWHSALSPDLYTFGWNNHGRLG</sequence>
<reference evidence="1" key="1">
    <citation type="submission" date="2021-06" db="EMBL/GenBank/DDBJ databases">
        <authorList>
            <person name="Kallberg Y."/>
            <person name="Tangrot J."/>
            <person name="Rosling A."/>
        </authorList>
    </citation>
    <scope>NUCLEOTIDE SEQUENCE</scope>
    <source>
        <strain evidence="1">MT106</strain>
    </source>
</reference>
<protein>
    <submittedName>
        <fullName evidence="1">8200_t:CDS:1</fullName>
    </submittedName>
</protein>
<organism evidence="1 2">
    <name type="scientific">Ambispora gerdemannii</name>
    <dbReference type="NCBI Taxonomy" id="144530"/>
    <lineage>
        <taxon>Eukaryota</taxon>
        <taxon>Fungi</taxon>
        <taxon>Fungi incertae sedis</taxon>
        <taxon>Mucoromycota</taxon>
        <taxon>Glomeromycotina</taxon>
        <taxon>Glomeromycetes</taxon>
        <taxon>Archaeosporales</taxon>
        <taxon>Ambisporaceae</taxon>
        <taxon>Ambispora</taxon>
    </lineage>
</organism>
<gene>
    <name evidence="1" type="ORF">AGERDE_LOCUS6469</name>
</gene>
<comment type="caution">
    <text evidence="1">The sequence shown here is derived from an EMBL/GenBank/DDBJ whole genome shotgun (WGS) entry which is preliminary data.</text>
</comment>
<accession>A0A9N9B165</accession>
<feature type="non-terminal residue" evidence="1">
    <location>
        <position position="1"/>
    </location>
</feature>
<dbReference type="OrthoDB" id="5370059at2759"/>
<keyword evidence="2" id="KW-1185">Reference proteome</keyword>
<proteinExistence type="predicted"/>
<dbReference type="AlphaFoldDB" id="A0A9N9B165"/>